<keyword evidence="8" id="KW-1185">Reference proteome</keyword>
<feature type="transmembrane region" description="Helical" evidence="5">
    <location>
        <begin position="111"/>
        <end position="132"/>
    </location>
</feature>
<dbReference type="Pfam" id="PF07738">
    <property type="entry name" value="Sad1_UNC"/>
    <property type="match status" value="1"/>
</dbReference>
<feature type="non-terminal residue" evidence="7">
    <location>
        <position position="1"/>
    </location>
</feature>
<evidence type="ECO:0000256" key="5">
    <source>
        <dbReference type="SAM" id="Phobius"/>
    </source>
</evidence>
<comment type="subcellular location">
    <subcellularLocation>
        <location evidence="1">Membrane</location>
    </subcellularLocation>
</comment>
<accession>A0AAV6NSL8</accession>
<evidence type="ECO:0000313" key="8">
    <source>
        <dbReference type="Proteomes" id="UP000685013"/>
    </source>
</evidence>
<evidence type="ECO:0000256" key="1">
    <source>
        <dbReference type="ARBA" id="ARBA00004370"/>
    </source>
</evidence>
<organism evidence="7 8">
    <name type="scientific">Cucurbita argyrosperma subsp. sororia</name>
    <dbReference type="NCBI Taxonomy" id="37648"/>
    <lineage>
        <taxon>Eukaryota</taxon>
        <taxon>Viridiplantae</taxon>
        <taxon>Streptophyta</taxon>
        <taxon>Embryophyta</taxon>
        <taxon>Tracheophyta</taxon>
        <taxon>Spermatophyta</taxon>
        <taxon>Magnoliopsida</taxon>
        <taxon>eudicotyledons</taxon>
        <taxon>Gunneridae</taxon>
        <taxon>Pentapetalae</taxon>
        <taxon>rosids</taxon>
        <taxon>fabids</taxon>
        <taxon>Cucurbitales</taxon>
        <taxon>Cucurbitaceae</taxon>
        <taxon>Cucurbiteae</taxon>
        <taxon>Cucurbita</taxon>
    </lineage>
</organism>
<sequence length="505" mass="55155">MSASTVSITANPAARRRPVLVSEKKGASIELLATDGANPLSNTATAGTGGAADDKVAGGIGRDMSHHSIRGEVVLERSSRDPLQIKKTVANSTISPRRSRKAITKPEKPRWATILSVVTKNIVLLMVLLGLVQMIRKLALKSGDGAVGNQMGFSEVEGRIAEVEAFLKTTTKMIQVQVEVVDRKIENEVGGLRREVDHKIEAKTADLESGLKVLQDKEEDLERSLSELTAVDWLSKQEFDRIYDELKKAKSGEIDERFANLDDIRAYAREVVEMEIEKHAADGLGRVDYALASGGAMVVKHSEPFTGRTSNWFSRNARNGVHSNANKMLKPSFGEPGQCFPLKGSSGFVQIRLRTAIVPEAITLEHVAKSVAYDRSSAPKACRVSGWFQGDDVAASAANAEKMFLLAEFTYDLEKSNAQTFNVVETTGSGLVDMIRLDFSSNHGSPSHTCIYRNLLASRSISAYASRSLTQLRSNNFSNCSNERIKLHTAELGVSSKIFDLGQWN</sequence>
<dbReference type="AlphaFoldDB" id="A0AAV6NSL8"/>
<protein>
    <submittedName>
        <fullName evidence="7">SUN domain-containing protein 1</fullName>
    </submittedName>
</protein>
<gene>
    <name evidence="7" type="primary">SUN1</name>
    <name evidence="7" type="ORF">SDJN03_07465</name>
</gene>
<keyword evidence="2 5" id="KW-0812">Transmembrane</keyword>
<dbReference type="PANTHER" id="PTHR12911">
    <property type="entry name" value="SAD1/UNC-84-LIKE PROTEIN-RELATED"/>
    <property type="match status" value="1"/>
</dbReference>
<comment type="caution">
    <text evidence="7">The sequence shown here is derived from an EMBL/GenBank/DDBJ whole genome shotgun (WGS) entry which is preliminary data.</text>
</comment>
<dbReference type="GO" id="GO:0043495">
    <property type="term" value="F:protein-membrane adaptor activity"/>
    <property type="evidence" value="ECO:0007669"/>
    <property type="project" value="TreeGrafter"/>
</dbReference>
<name>A0AAV6NSL8_9ROSI</name>
<dbReference type="InterPro" id="IPR045119">
    <property type="entry name" value="SUN1-5"/>
</dbReference>
<evidence type="ECO:0000256" key="2">
    <source>
        <dbReference type="ARBA" id="ARBA00022692"/>
    </source>
</evidence>
<dbReference type="GO" id="GO:0016020">
    <property type="term" value="C:membrane"/>
    <property type="evidence" value="ECO:0007669"/>
    <property type="project" value="UniProtKB-SubCell"/>
</dbReference>
<dbReference type="PANTHER" id="PTHR12911:SF8">
    <property type="entry name" value="KLAROID PROTEIN-RELATED"/>
    <property type="match status" value="1"/>
</dbReference>
<keyword evidence="4 5" id="KW-0472">Membrane</keyword>
<evidence type="ECO:0000256" key="4">
    <source>
        <dbReference type="ARBA" id="ARBA00023136"/>
    </source>
</evidence>
<keyword evidence="3 5" id="KW-1133">Transmembrane helix</keyword>
<evidence type="ECO:0000259" key="6">
    <source>
        <dbReference type="PROSITE" id="PS51469"/>
    </source>
</evidence>
<feature type="domain" description="SUN" evidence="6">
    <location>
        <begin position="293"/>
        <end position="461"/>
    </location>
</feature>
<proteinExistence type="predicted"/>
<reference evidence="7 8" key="1">
    <citation type="journal article" date="2021" name="Hortic Res">
        <title>The domestication of Cucurbita argyrosperma as revealed by the genome of its wild relative.</title>
        <authorList>
            <person name="Barrera-Redondo J."/>
            <person name="Sanchez-de la Vega G."/>
            <person name="Aguirre-Liguori J.A."/>
            <person name="Castellanos-Morales G."/>
            <person name="Gutierrez-Guerrero Y.T."/>
            <person name="Aguirre-Dugua X."/>
            <person name="Aguirre-Planter E."/>
            <person name="Tenaillon M.I."/>
            <person name="Lira-Saade R."/>
            <person name="Eguiarte L.E."/>
        </authorList>
    </citation>
    <scope>NUCLEOTIDE SEQUENCE [LARGE SCALE GENOMIC DNA]</scope>
    <source>
        <strain evidence="7">JBR-2021</strain>
    </source>
</reference>
<dbReference type="PROSITE" id="PS51469">
    <property type="entry name" value="SUN"/>
    <property type="match status" value="1"/>
</dbReference>
<dbReference type="GO" id="GO:0005635">
    <property type="term" value="C:nuclear envelope"/>
    <property type="evidence" value="ECO:0007669"/>
    <property type="project" value="UniProtKB-ARBA"/>
</dbReference>
<evidence type="ECO:0000256" key="3">
    <source>
        <dbReference type="ARBA" id="ARBA00022989"/>
    </source>
</evidence>
<dbReference type="EMBL" id="JAGKQH010000004">
    <property type="protein sequence ID" value="KAG6602232.1"/>
    <property type="molecule type" value="Genomic_DNA"/>
</dbReference>
<dbReference type="InterPro" id="IPR012919">
    <property type="entry name" value="SUN_dom"/>
</dbReference>
<dbReference type="Proteomes" id="UP000685013">
    <property type="component" value="Chromosome 4"/>
</dbReference>
<evidence type="ECO:0000313" key="7">
    <source>
        <dbReference type="EMBL" id="KAG6602232.1"/>
    </source>
</evidence>